<evidence type="ECO:0000313" key="3">
    <source>
        <dbReference type="Proteomes" id="UP000321196"/>
    </source>
</evidence>
<dbReference type="Pfam" id="PF00582">
    <property type="entry name" value="Usp"/>
    <property type="match status" value="1"/>
</dbReference>
<dbReference type="InterPro" id="IPR006016">
    <property type="entry name" value="UspA"/>
</dbReference>
<proteinExistence type="predicted"/>
<dbReference type="Gene3D" id="3.40.50.620">
    <property type="entry name" value="HUPs"/>
    <property type="match status" value="1"/>
</dbReference>
<dbReference type="AlphaFoldDB" id="A0A5C8HN22"/>
<dbReference type="OrthoDB" id="3213322at2"/>
<dbReference type="RefSeq" id="WP_147826085.1">
    <property type="nucleotide sequence ID" value="NZ_BAAARG010000003.1"/>
</dbReference>
<evidence type="ECO:0000259" key="1">
    <source>
        <dbReference type="Pfam" id="PF00582"/>
    </source>
</evidence>
<dbReference type="CDD" id="cd00293">
    <property type="entry name" value="USP-like"/>
    <property type="match status" value="1"/>
</dbReference>
<accession>A0A5C8HN22</accession>
<protein>
    <submittedName>
        <fullName evidence="2">Universal stress protein</fullName>
    </submittedName>
</protein>
<keyword evidence="3" id="KW-1185">Reference proteome</keyword>
<dbReference type="EMBL" id="VRSW01000003">
    <property type="protein sequence ID" value="TXK04029.1"/>
    <property type="molecule type" value="Genomic_DNA"/>
</dbReference>
<sequence>MSTSPAHDPALDPFDADAVRGAVIVGLMPGQNPRVLREAAKFATLLNVPLVGAYVDTTRFVTYEEPGGTVHSAALDLSVESKQVDYENLVAETREALAGTDTVCVVRELVGDPAFAIRDLADEVGAKLIVVGTRRPGLGETLREFITGSVAARLAHRQKRNILVVPHGEVVDDDTPLFPSD</sequence>
<gene>
    <name evidence="2" type="ORF">FVP60_09660</name>
</gene>
<dbReference type="Proteomes" id="UP000321196">
    <property type="component" value="Unassembled WGS sequence"/>
</dbReference>
<feature type="domain" description="UspA" evidence="1">
    <location>
        <begin position="31"/>
        <end position="166"/>
    </location>
</feature>
<comment type="caution">
    <text evidence="2">The sequence shown here is derived from an EMBL/GenBank/DDBJ whole genome shotgun (WGS) entry which is preliminary data.</text>
</comment>
<dbReference type="InterPro" id="IPR014729">
    <property type="entry name" value="Rossmann-like_a/b/a_fold"/>
</dbReference>
<dbReference type="SUPFAM" id="SSF52402">
    <property type="entry name" value="Adenine nucleotide alpha hydrolases-like"/>
    <property type="match status" value="1"/>
</dbReference>
<reference evidence="2 3" key="1">
    <citation type="submission" date="2019-08" db="EMBL/GenBank/DDBJ databases">
        <authorList>
            <person name="Dong K."/>
        </authorList>
    </citation>
    <scope>NUCLEOTIDE SEQUENCE [LARGE SCALE GENOMIC DNA]</scope>
    <source>
        <strain evidence="2 3">M4-8</strain>
    </source>
</reference>
<organism evidence="2 3">
    <name type="scientific">Microbacterium mitrae</name>
    <dbReference type="NCBI Taxonomy" id="664640"/>
    <lineage>
        <taxon>Bacteria</taxon>
        <taxon>Bacillati</taxon>
        <taxon>Actinomycetota</taxon>
        <taxon>Actinomycetes</taxon>
        <taxon>Micrococcales</taxon>
        <taxon>Microbacteriaceae</taxon>
        <taxon>Microbacterium</taxon>
    </lineage>
</organism>
<name>A0A5C8HN22_9MICO</name>
<evidence type="ECO:0000313" key="2">
    <source>
        <dbReference type="EMBL" id="TXK04029.1"/>
    </source>
</evidence>